<proteinExistence type="predicted"/>
<keyword evidence="1" id="KW-1185">Reference proteome</keyword>
<reference evidence="1" key="1">
    <citation type="submission" date="2014-05" db="EMBL/GenBank/DDBJ databases">
        <title>The genome and life-stage specific transcriptomes of Globodera pallida elucidate key aspects of plant parasitism by a cyst nematode.</title>
        <authorList>
            <person name="Cotton J.A."/>
            <person name="Lilley C.J."/>
            <person name="Jones L.M."/>
            <person name="Kikuchi T."/>
            <person name="Reid A.J."/>
            <person name="Thorpe P."/>
            <person name="Tsai I.J."/>
            <person name="Beasley H."/>
            <person name="Blok V."/>
            <person name="Cock P.J.A."/>
            <person name="Van den Akker S.E."/>
            <person name="Holroyd N."/>
            <person name="Hunt M."/>
            <person name="Mantelin S."/>
            <person name="Naghra H."/>
            <person name="Pain A."/>
            <person name="Palomares-Rius J.E."/>
            <person name="Zarowiecki M."/>
            <person name="Berriman M."/>
            <person name="Jones J.T."/>
            <person name="Urwin P.E."/>
        </authorList>
    </citation>
    <scope>NUCLEOTIDE SEQUENCE [LARGE SCALE GENOMIC DNA]</scope>
    <source>
        <strain evidence="1">Lindley</strain>
    </source>
</reference>
<dbReference type="AlphaFoldDB" id="A0A183C2I5"/>
<reference evidence="2" key="2">
    <citation type="submission" date="2016-06" db="UniProtKB">
        <authorList>
            <consortium name="WormBaseParasite"/>
        </authorList>
    </citation>
    <scope>IDENTIFICATION</scope>
</reference>
<organism evidence="1 2">
    <name type="scientific">Globodera pallida</name>
    <name type="common">Potato cyst nematode worm</name>
    <name type="synonym">Heterodera pallida</name>
    <dbReference type="NCBI Taxonomy" id="36090"/>
    <lineage>
        <taxon>Eukaryota</taxon>
        <taxon>Metazoa</taxon>
        <taxon>Ecdysozoa</taxon>
        <taxon>Nematoda</taxon>
        <taxon>Chromadorea</taxon>
        <taxon>Rhabditida</taxon>
        <taxon>Tylenchina</taxon>
        <taxon>Tylenchomorpha</taxon>
        <taxon>Tylenchoidea</taxon>
        <taxon>Heteroderidae</taxon>
        <taxon>Heteroderinae</taxon>
        <taxon>Globodera</taxon>
    </lineage>
</organism>
<accession>A0A183C2I5</accession>
<dbReference type="WBParaSite" id="GPLIN_000707900">
    <property type="protein sequence ID" value="GPLIN_000707900"/>
    <property type="gene ID" value="GPLIN_000707900"/>
</dbReference>
<protein>
    <submittedName>
        <fullName evidence="2">Ig_GlcNase domain-containing protein</fullName>
    </submittedName>
</protein>
<evidence type="ECO:0000313" key="2">
    <source>
        <dbReference type="WBParaSite" id="GPLIN_000707900"/>
    </source>
</evidence>
<sequence>MLCQVKFRVELPETATLVKYWNLSPVSGTTDHFTLPDHEQISPGQAFAYAGIKVNGVGEPKITILDTVKVLSTKRCPF</sequence>
<dbReference type="Proteomes" id="UP000050741">
    <property type="component" value="Unassembled WGS sequence"/>
</dbReference>
<evidence type="ECO:0000313" key="1">
    <source>
        <dbReference type="Proteomes" id="UP000050741"/>
    </source>
</evidence>
<name>A0A183C2I5_GLOPA</name>